<dbReference type="AlphaFoldDB" id="A0A8J3IQ83"/>
<evidence type="ECO:0000313" key="1">
    <source>
        <dbReference type="EMBL" id="GHO96515.1"/>
    </source>
</evidence>
<dbReference type="PANTHER" id="PTHR39217">
    <property type="match status" value="1"/>
</dbReference>
<evidence type="ECO:0000313" key="2">
    <source>
        <dbReference type="Proteomes" id="UP000597444"/>
    </source>
</evidence>
<comment type="caution">
    <text evidence="1">The sequence shown here is derived from an EMBL/GenBank/DDBJ whole genome shotgun (WGS) entry which is preliminary data.</text>
</comment>
<sequence length="325" mass="36636">MPTLTIATCSHPSVYSQEPDDILLQAALHQEGIATDLVPWDEQAYDWSRPDLVLLRSPWDYPLRSAAFLSWVEGVSQLTTLWNPAHLVRWNLQKTYLLDLHLRGIAIIPTVWLPAHSPVELASLMQAHGWGQVVIKPVIGTSSREAHVVSFQTLETGQRHLSRLLEREAVMVQPFLPTFYATGEHALIFINGVFTHAMRKRFGLVEGLDQAGQQSIPVPEEEQGFAREVLQRLPTVPLYARVDVVRDHRHVLVLNELEIIEPVLYLSHSQEALGRLTQAVCHLTRQASRERAVGSVQARTSALRRLPLALESPKRSAFTRTLSFT</sequence>
<dbReference type="RefSeq" id="WP_220207135.1">
    <property type="nucleotide sequence ID" value="NZ_BNJK01000001.1"/>
</dbReference>
<dbReference type="SUPFAM" id="SSF56059">
    <property type="entry name" value="Glutathione synthetase ATP-binding domain-like"/>
    <property type="match status" value="1"/>
</dbReference>
<proteinExistence type="predicted"/>
<keyword evidence="2" id="KW-1185">Reference proteome</keyword>
<dbReference type="InterPro" id="IPR053191">
    <property type="entry name" value="DcsG_Biosynth_Enzyme"/>
</dbReference>
<organism evidence="1 2">
    <name type="scientific">Reticulibacter mediterranei</name>
    <dbReference type="NCBI Taxonomy" id="2778369"/>
    <lineage>
        <taxon>Bacteria</taxon>
        <taxon>Bacillati</taxon>
        <taxon>Chloroflexota</taxon>
        <taxon>Ktedonobacteria</taxon>
        <taxon>Ktedonobacterales</taxon>
        <taxon>Reticulibacteraceae</taxon>
        <taxon>Reticulibacter</taxon>
    </lineage>
</organism>
<name>A0A8J3IQ83_9CHLR</name>
<accession>A0A8J3IQ83</accession>
<evidence type="ECO:0008006" key="3">
    <source>
        <dbReference type="Google" id="ProtNLM"/>
    </source>
</evidence>
<protein>
    <recommendedName>
        <fullName evidence="3">ATP-grasp domain-containing protein</fullName>
    </recommendedName>
</protein>
<gene>
    <name evidence="1" type="ORF">KSF_065630</name>
</gene>
<reference evidence="1" key="1">
    <citation type="submission" date="2020-10" db="EMBL/GenBank/DDBJ databases">
        <title>Taxonomic study of unclassified bacteria belonging to the class Ktedonobacteria.</title>
        <authorList>
            <person name="Yabe S."/>
            <person name="Wang C.M."/>
            <person name="Zheng Y."/>
            <person name="Sakai Y."/>
            <person name="Cavaletti L."/>
            <person name="Monciardini P."/>
            <person name="Donadio S."/>
        </authorList>
    </citation>
    <scope>NUCLEOTIDE SEQUENCE</scope>
    <source>
        <strain evidence="1">ID150040</strain>
    </source>
</reference>
<dbReference type="PANTHER" id="PTHR39217:SF1">
    <property type="entry name" value="GLUTATHIONE SYNTHETASE"/>
    <property type="match status" value="1"/>
</dbReference>
<dbReference type="Proteomes" id="UP000597444">
    <property type="component" value="Unassembled WGS sequence"/>
</dbReference>
<dbReference type="EMBL" id="BNJK01000001">
    <property type="protein sequence ID" value="GHO96515.1"/>
    <property type="molecule type" value="Genomic_DNA"/>
</dbReference>